<dbReference type="GO" id="GO:0000287">
    <property type="term" value="F:magnesium ion binding"/>
    <property type="evidence" value="ECO:0007669"/>
    <property type="project" value="TreeGrafter"/>
</dbReference>
<dbReference type="EMBL" id="SHKO01000001">
    <property type="protein sequence ID" value="RZT99258.1"/>
    <property type="molecule type" value="Genomic_DNA"/>
</dbReference>
<evidence type="ECO:0000256" key="2">
    <source>
        <dbReference type="ARBA" id="ARBA00022723"/>
    </source>
</evidence>
<evidence type="ECO:0000256" key="4">
    <source>
        <dbReference type="PIRSR" id="PIRSR015582-1"/>
    </source>
</evidence>
<organism evidence="7 8">
    <name type="scientific">Advenella incenata</name>
    <dbReference type="NCBI Taxonomy" id="267800"/>
    <lineage>
        <taxon>Bacteria</taxon>
        <taxon>Pseudomonadati</taxon>
        <taxon>Pseudomonadota</taxon>
        <taxon>Betaproteobacteria</taxon>
        <taxon>Burkholderiales</taxon>
        <taxon>Alcaligenaceae</taxon>
    </lineage>
</organism>
<dbReference type="GO" id="GO:0006107">
    <property type="term" value="P:oxaloacetate metabolic process"/>
    <property type="evidence" value="ECO:0007669"/>
    <property type="project" value="TreeGrafter"/>
</dbReference>
<dbReference type="SUPFAM" id="SSF51621">
    <property type="entry name" value="Phosphoenolpyruvate/pyruvate domain"/>
    <property type="match status" value="1"/>
</dbReference>
<sequence length="272" mass="29669">MRDKSYLFVPGDRAERFDKAMGTKASVVILDLEDAVAPENKDLALATIGTWLQRKRNLAGLPRLFIRVNDVNTPWYERDCALLRDPSIAGVMLPKAQQVQAVTALSDMLRPDQELIPLIETVAGWDSARNIAIVARVSRLAFGSVDFCIDAGIAEDGEQLNFVRTSLVLQSRLAGVAPPIDGVSVDFRNEEQLKRDVSQSRKFGFGAKLCIHPSQIEAVNAGFAPEPADIAWAEKVILAVAEKGGGAIAVDGKLIDKPLLLRAQKIMEACHQ</sequence>
<evidence type="ECO:0000313" key="7">
    <source>
        <dbReference type="EMBL" id="RZT99258.1"/>
    </source>
</evidence>
<dbReference type="Pfam" id="PF03328">
    <property type="entry name" value="HpcH_HpaI"/>
    <property type="match status" value="1"/>
</dbReference>
<comment type="caution">
    <text evidence="7">The sequence shown here is derived from an EMBL/GenBank/DDBJ whole genome shotgun (WGS) entry which is preliminary data.</text>
</comment>
<feature type="binding site" evidence="4">
    <location>
        <position position="67"/>
    </location>
    <ligand>
        <name>substrate</name>
    </ligand>
</feature>
<dbReference type="PANTHER" id="PTHR32308">
    <property type="entry name" value="LYASE BETA SUBUNIT, PUTATIVE (AFU_ORTHOLOGUE AFUA_4G13030)-RELATED"/>
    <property type="match status" value="1"/>
</dbReference>
<evidence type="ECO:0000313" key="8">
    <source>
        <dbReference type="Proteomes" id="UP000293398"/>
    </source>
</evidence>
<keyword evidence="8" id="KW-1185">Reference proteome</keyword>
<protein>
    <submittedName>
        <fullName evidence="7">Citrate lyase subunit beta/citryl-CoA lyase</fullName>
    </submittedName>
</protein>
<comment type="cofactor">
    <cofactor evidence="1">
        <name>Mg(2+)</name>
        <dbReference type="ChEBI" id="CHEBI:18420"/>
    </cofactor>
</comment>
<keyword evidence="3 5" id="KW-0460">Magnesium</keyword>
<dbReference type="InterPro" id="IPR011206">
    <property type="entry name" value="Citrate_lyase_beta/mcl1/mcl2"/>
</dbReference>
<evidence type="ECO:0000259" key="6">
    <source>
        <dbReference type="Pfam" id="PF03328"/>
    </source>
</evidence>
<name>A0A4Q7VSM5_9BURK</name>
<dbReference type="Gene3D" id="3.20.20.60">
    <property type="entry name" value="Phosphoenolpyruvate-binding domains"/>
    <property type="match status" value="1"/>
</dbReference>
<feature type="binding site" evidence="4">
    <location>
        <position position="120"/>
    </location>
    <ligand>
        <name>substrate</name>
    </ligand>
</feature>
<proteinExistence type="predicted"/>
<dbReference type="PANTHER" id="PTHR32308:SF10">
    <property type="entry name" value="CITRATE LYASE SUBUNIT BETA"/>
    <property type="match status" value="1"/>
</dbReference>
<dbReference type="OrthoDB" id="348111at2"/>
<dbReference type="PIRSF" id="PIRSF015582">
    <property type="entry name" value="Cit_lyase_B"/>
    <property type="match status" value="1"/>
</dbReference>
<evidence type="ECO:0000256" key="5">
    <source>
        <dbReference type="PIRSR" id="PIRSR015582-2"/>
    </source>
</evidence>
<feature type="binding site" evidence="5">
    <location>
        <position position="146"/>
    </location>
    <ligand>
        <name>Mg(2+)</name>
        <dbReference type="ChEBI" id="CHEBI:18420"/>
    </ligand>
</feature>
<dbReference type="Proteomes" id="UP000293398">
    <property type="component" value="Unassembled WGS sequence"/>
</dbReference>
<accession>A0A4Q7VSM5</accession>
<feature type="domain" description="HpcH/HpaI aldolase/citrate lyase" evidence="6">
    <location>
        <begin position="4"/>
        <end position="213"/>
    </location>
</feature>
<feature type="binding site" evidence="5">
    <location>
        <position position="120"/>
    </location>
    <ligand>
        <name>Mg(2+)</name>
        <dbReference type="ChEBI" id="CHEBI:18420"/>
    </ligand>
</feature>
<dbReference type="InterPro" id="IPR005000">
    <property type="entry name" value="Aldolase/citrate-lyase_domain"/>
</dbReference>
<evidence type="ECO:0000256" key="1">
    <source>
        <dbReference type="ARBA" id="ARBA00001946"/>
    </source>
</evidence>
<dbReference type="InterPro" id="IPR040442">
    <property type="entry name" value="Pyrv_kinase-like_dom_sf"/>
</dbReference>
<keyword evidence="2 5" id="KW-0479">Metal-binding</keyword>
<reference evidence="7 8" key="1">
    <citation type="submission" date="2019-02" db="EMBL/GenBank/DDBJ databases">
        <title>Genomic Encyclopedia of Type Strains, Phase IV (KMG-IV): sequencing the most valuable type-strain genomes for metagenomic binning, comparative biology and taxonomic classification.</title>
        <authorList>
            <person name="Goeker M."/>
        </authorList>
    </citation>
    <scope>NUCLEOTIDE SEQUENCE [LARGE SCALE GENOMIC DNA]</scope>
    <source>
        <strain evidence="7 8">DSM 23814</strain>
    </source>
</reference>
<dbReference type="RefSeq" id="WP_130303450.1">
    <property type="nucleotide sequence ID" value="NZ_SHKO01000001.1"/>
</dbReference>
<dbReference type="AlphaFoldDB" id="A0A4Q7VSM5"/>
<dbReference type="GO" id="GO:0016829">
    <property type="term" value="F:lyase activity"/>
    <property type="evidence" value="ECO:0007669"/>
    <property type="project" value="UniProtKB-KW"/>
</dbReference>
<keyword evidence="7" id="KW-0456">Lyase</keyword>
<gene>
    <name evidence="7" type="ORF">EV681_1041</name>
</gene>
<dbReference type="InterPro" id="IPR015813">
    <property type="entry name" value="Pyrv/PenolPyrv_kinase-like_dom"/>
</dbReference>
<evidence type="ECO:0000256" key="3">
    <source>
        <dbReference type="ARBA" id="ARBA00022842"/>
    </source>
</evidence>